<keyword evidence="7 10" id="KW-1208">Phospholipid metabolism</keyword>
<organism evidence="11 12">
    <name type="scientific">Stutzerimonas stutzeri</name>
    <name type="common">Pseudomonas stutzeri</name>
    <dbReference type="NCBI Taxonomy" id="316"/>
    <lineage>
        <taxon>Bacteria</taxon>
        <taxon>Pseudomonadati</taxon>
        <taxon>Pseudomonadota</taxon>
        <taxon>Gammaproteobacteria</taxon>
        <taxon>Pseudomonadales</taxon>
        <taxon>Pseudomonadaceae</taxon>
        <taxon>Stutzerimonas</taxon>
    </lineage>
</organism>
<dbReference type="Proteomes" id="UP000235897">
    <property type="component" value="Unassembled WGS sequence"/>
</dbReference>
<dbReference type="HAMAP" id="MF_00019">
    <property type="entry name" value="PlsX"/>
    <property type="match status" value="1"/>
</dbReference>
<comment type="caution">
    <text evidence="11">The sequence shown here is derived from an EMBL/GenBank/DDBJ whole genome shotgun (WGS) entry which is preliminary data.</text>
</comment>
<evidence type="ECO:0000256" key="1">
    <source>
        <dbReference type="ARBA" id="ARBA00001232"/>
    </source>
</evidence>
<dbReference type="NCBIfam" id="TIGR00182">
    <property type="entry name" value="plsX"/>
    <property type="match status" value="1"/>
</dbReference>
<dbReference type="GO" id="GO:0043811">
    <property type="term" value="F:phosphate:acyl-[acyl carrier protein] acyltransferase activity"/>
    <property type="evidence" value="ECO:0007669"/>
    <property type="project" value="UniProtKB-UniRule"/>
</dbReference>
<evidence type="ECO:0000256" key="3">
    <source>
        <dbReference type="ARBA" id="ARBA00022516"/>
    </source>
</evidence>
<protein>
    <recommendedName>
        <fullName evidence="8 10">Phosphate acyltransferase</fullName>
        <ecNumber evidence="8 10">2.3.1.274</ecNumber>
    </recommendedName>
    <alternativeName>
        <fullName evidence="10">Acyl-ACP phosphotransacylase</fullName>
    </alternativeName>
    <alternativeName>
        <fullName evidence="10">Acyl-[acyl-carrier-protein]--phosphate acyltransferase</fullName>
    </alternativeName>
    <alternativeName>
        <fullName evidence="10">Phosphate-acyl-ACP acyltransferase</fullName>
    </alternativeName>
</protein>
<evidence type="ECO:0000313" key="12">
    <source>
        <dbReference type="Proteomes" id="UP000235897"/>
    </source>
</evidence>
<keyword evidence="4 10" id="KW-0808">Transferase</keyword>
<name>A0A2N8SPF3_STUST</name>
<keyword evidence="6 10" id="KW-0594">Phospholipid biosynthesis</keyword>
<dbReference type="RefSeq" id="WP_102847207.1">
    <property type="nucleotide sequence ID" value="NZ_JAMOIG010000004.1"/>
</dbReference>
<comment type="pathway">
    <text evidence="10">Lipid metabolism; phospholipid metabolism.</text>
</comment>
<dbReference type="EC" id="2.3.1.274" evidence="8 10"/>
<dbReference type="AlphaFoldDB" id="A0A2N8SPF3"/>
<evidence type="ECO:0000256" key="9">
    <source>
        <dbReference type="ARBA" id="ARBA00046608"/>
    </source>
</evidence>
<evidence type="ECO:0000256" key="2">
    <source>
        <dbReference type="ARBA" id="ARBA00022490"/>
    </source>
</evidence>
<dbReference type="InterPro" id="IPR012281">
    <property type="entry name" value="Phospholipid_synth_PlsX-like"/>
</dbReference>
<reference evidence="11 12" key="1">
    <citation type="submission" date="2018-01" db="EMBL/GenBank/DDBJ databases">
        <title>Denitrification phenotypes of diverse strains of Pseudomonas stutzeri.</title>
        <authorList>
            <person name="Milligan D.A."/>
            <person name="Bergaust L."/>
            <person name="Bakken L.R."/>
            <person name="Frostegard A."/>
        </authorList>
    </citation>
    <scope>NUCLEOTIDE SEQUENCE [LARGE SCALE GENOMIC DNA]</scope>
    <source>
        <strain evidence="11 12">28a3</strain>
    </source>
</reference>
<dbReference type="GO" id="GO:0008654">
    <property type="term" value="P:phospholipid biosynthetic process"/>
    <property type="evidence" value="ECO:0007669"/>
    <property type="project" value="UniProtKB-KW"/>
</dbReference>
<dbReference type="PANTHER" id="PTHR30100:SF1">
    <property type="entry name" value="PHOSPHATE ACYLTRANSFERASE"/>
    <property type="match status" value="1"/>
</dbReference>
<accession>A0A2N8SPF3</accession>
<dbReference type="EMBL" id="POUW01000006">
    <property type="protein sequence ID" value="PNG04365.1"/>
    <property type="molecule type" value="Genomic_DNA"/>
</dbReference>
<dbReference type="Gene3D" id="3.40.718.10">
    <property type="entry name" value="Isopropylmalate Dehydrogenase"/>
    <property type="match status" value="1"/>
</dbReference>
<dbReference type="GO" id="GO:0005737">
    <property type="term" value="C:cytoplasm"/>
    <property type="evidence" value="ECO:0007669"/>
    <property type="project" value="UniProtKB-SubCell"/>
</dbReference>
<evidence type="ECO:0000256" key="6">
    <source>
        <dbReference type="ARBA" id="ARBA00023209"/>
    </source>
</evidence>
<keyword evidence="2 10" id="KW-0963">Cytoplasm</keyword>
<dbReference type="SUPFAM" id="SSF53659">
    <property type="entry name" value="Isocitrate/Isopropylmalate dehydrogenase-like"/>
    <property type="match status" value="1"/>
</dbReference>
<dbReference type="InterPro" id="IPR003664">
    <property type="entry name" value="FA_synthesis"/>
</dbReference>
<evidence type="ECO:0000256" key="10">
    <source>
        <dbReference type="HAMAP-Rule" id="MF_00019"/>
    </source>
</evidence>
<evidence type="ECO:0000256" key="7">
    <source>
        <dbReference type="ARBA" id="ARBA00023264"/>
    </source>
</evidence>
<dbReference type="GO" id="GO:0006633">
    <property type="term" value="P:fatty acid biosynthetic process"/>
    <property type="evidence" value="ECO:0007669"/>
    <property type="project" value="UniProtKB-UniRule"/>
</dbReference>
<gene>
    <name evidence="10" type="primary">plsX</name>
    <name evidence="11" type="ORF">CXL00_16315</name>
</gene>
<dbReference type="PANTHER" id="PTHR30100">
    <property type="entry name" value="FATTY ACID/PHOSPHOLIPID SYNTHESIS PROTEIN PLSX"/>
    <property type="match status" value="1"/>
</dbReference>
<comment type="subcellular location">
    <subcellularLocation>
        <location evidence="10">Cytoplasm</location>
    </subcellularLocation>
    <text evidence="10">Associated with the membrane possibly through PlsY.</text>
</comment>
<keyword evidence="5 10" id="KW-0443">Lipid metabolism</keyword>
<proteinExistence type="inferred from homology"/>
<comment type="similarity">
    <text evidence="10">Belongs to the PlsX family.</text>
</comment>
<evidence type="ECO:0000313" key="11">
    <source>
        <dbReference type="EMBL" id="PNG04365.1"/>
    </source>
</evidence>
<keyword evidence="3 10" id="KW-0444">Lipid biosynthesis</keyword>
<dbReference type="PIRSF" id="PIRSF002465">
    <property type="entry name" value="Phsphlp_syn_PlsX"/>
    <property type="match status" value="1"/>
</dbReference>
<comment type="subunit">
    <text evidence="9 10">Homodimer. Probably interacts with PlsY.</text>
</comment>
<comment type="catalytic activity">
    <reaction evidence="1 10">
        <text>a fatty acyl-[ACP] + phosphate = an acyl phosphate + holo-[ACP]</text>
        <dbReference type="Rhea" id="RHEA:42292"/>
        <dbReference type="Rhea" id="RHEA-COMP:9685"/>
        <dbReference type="Rhea" id="RHEA-COMP:14125"/>
        <dbReference type="ChEBI" id="CHEBI:43474"/>
        <dbReference type="ChEBI" id="CHEBI:59918"/>
        <dbReference type="ChEBI" id="CHEBI:64479"/>
        <dbReference type="ChEBI" id="CHEBI:138651"/>
        <dbReference type="EC" id="2.3.1.274"/>
    </reaction>
</comment>
<dbReference type="OrthoDB" id="9806408at2"/>
<keyword evidence="11" id="KW-0012">Acyltransferase</keyword>
<evidence type="ECO:0000256" key="5">
    <source>
        <dbReference type="ARBA" id="ARBA00023098"/>
    </source>
</evidence>
<dbReference type="Pfam" id="PF02504">
    <property type="entry name" value="FA_synthesis"/>
    <property type="match status" value="1"/>
</dbReference>
<dbReference type="UniPathway" id="UPA00085"/>
<evidence type="ECO:0000256" key="4">
    <source>
        <dbReference type="ARBA" id="ARBA00022679"/>
    </source>
</evidence>
<sequence length="356" mass="37279">MSAPIIAIDAMGGDFGPHCIVPASLLCLAESPSLHLALVGQSSVLEHIIAQHPGVDRARLTIVDADEVIGMDEKPTQALRSKPRSSMRVALECVHDGRAQACVSAGNTGALMALARHVLKTLPGVDRPAMATAIPTLGGACLLLDLGANVDCTAEQLYQFAVMGSVAAQSFGIEQPRVSLLNVGTEDIKGNQQVKAAAGLLQQASGINYQGFIEGDGLFRGETDVAVCDGFVGNVLLKSSEGLAYMVASRVEALFRRSLMSRLVGAVALPLLRQLRADLRPAQYNGASFLGLQGIVVKSHGSAGAEGFRSAILRAAEDVRHNLPEQLHSRLEHLLVTNRSVNDAGDVTAAGGQPSN</sequence>
<evidence type="ECO:0000256" key="8">
    <source>
        <dbReference type="ARBA" id="ARBA00024069"/>
    </source>
</evidence>
<comment type="function">
    <text evidence="10">Catalyzes the reversible formation of acyl-phosphate (acyl-PO(4)) from acyl-[acyl-carrier-protein] (acyl-ACP). This enzyme utilizes acyl-ACP as fatty acyl donor, but not acyl-CoA.</text>
</comment>